<keyword evidence="5 7" id="KW-0472">Membrane</keyword>
<gene>
    <name evidence="8" type="ORF">PFLUV_G00152020</name>
</gene>
<evidence type="ECO:0000313" key="9">
    <source>
        <dbReference type="Proteomes" id="UP000465112"/>
    </source>
</evidence>
<feature type="transmembrane region" description="Helical" evidence="7">
    <location>
        <begin position="157"/>
        <end position="180"/>
    </location>
</feature>
<keyword evidence="4 7" id="KW-1133">Transmembrane helix</keyword>
<evidence type="ECO:0000256" key="7">
    <source>
        <dbReference type="SAM" id="Phobius"/>
    </source>
</evidence>
<comment type="caution">
    <text evidence="8">The sequence shown here is derived from an EMBL/GenBank/DDBJ whole genome shotgun (WGS) entry which is preliminary data.</text>
</comment>
<dbReference type="GO" id="GO:0016020">
    <property type="term" value="C:membrane"/>
    <property type="evidence" value="ECO:0007669"/>
    <property type="project" value="UniProtKB-SubCell"/>
</dbReference>
<name>A0A6A5EYJ8_PERFL</name>
<keyword evidence="9" id="KW-1185">Reference proteome</keyword>
<accession>A0A6A5EYJ8</accession>
<dbReference type="EMBL" id="VHII01000013">
    <property type="protein sequence ID" value="KAF1381263.1"/>
    <property type="molecule type" value="Genomic_DNA"/>
</dbReference>
<dbReference type="InterPro" id="IPR030417">
    <property type="entry name" value="MS4A"/>
</dbReference>
<feature type="region of interest" description="Disordered" evidence="6">
    <location>
        <begin position="296"/>
        <end position="324"/>
    </location>
</feature>
<comment type="subcellular location">
    <subcellularLocation>
        <location evidence="1">Membrane</location>
        <topology evidence="1">Multi-pass membrane protein</topology>
    </subcellularLocation>
</comment>
<dbReference type="AlphaFoldDB" id="A0A6A5EYJ8"/>
<dbReference type="Proteomes" id="UP000465112">
    <property type="component" value="Chromosome 13"/>
</dbReference>
<evidence type="ECO:0000256" key="6">
    <source>
        <dbReference type="SAM" id="MobiDB-lite"/>
    </source>
</evidence>
<comment type="similarity">
    <text evidence="2">Belongs to the MS4A family.</text>
</comment>
<evidence type="ECO:0000256" key="1">
    <source>
        <dbReference type="ARBA" id="ARBA00004141"/>
    </source>
</evidence>
<evidence type="ECO:0000256" key="2">
    <source>
        <dbReference type="ARBA" id="ARBA00009565"/>
    </source>
</evidence>
<protein>
    <submittedName>
        <fullName evidence="8">Uncharacterized protein</fullName>
    </submittedName>
</protein>
<evidence type="ECO:0000256" key="5">
    <source>
        <dbReference type="ARBA" id="ARBA00023136"/>
    </source>
</evidence>
<feature type="transmembrane region" description="Helical" evidence="7">
    <location>
        <begin position="100"/>
        <end position="119"/>
    </location>
</feature>
<reference evidence="8 9" key="1">
    <citation type="submission" date="2019-06" db="EMBL/GenBank/DDBJ databases">
        <title>A chromosome-scale genome assembly of the European perch, Perca fluviatilis.</title>
        <authorList>
            <person name="Roques C."/>
            <person name="Zahm M."/>
            <person name="Cabau C."/>
            <person name="Klopp C."/>
            <person name="Bouchez O."/>
            <person name="Donnadieu C."/>
            <person name="Kuhl H."/>
            <person name="Gislard M."/>
            <person name="Guendouz S."/>
            <person name="Journot L."/>
            <person name="Haffray P."/>
            <person name="Bestin A."/>
            <person name="Morvezen R."/>
            <person name="Feron R."/>
            <person name="Wen M."/>
            <person name="Jouanno E."/>
            <person name="Herpin A."/>
            <person name="Schartl M."/>
            <person name="Postlethwait J."/>
            <person name="Schaerlinger B."/>
            <person name="Chardard D."/>
            <person name="Lecocq T."/>
            <person name="Poncet C."/>
            <person name="Jaffrelo L."/>
            <person name="Lampietro C."/>
            <person name="Guiguen Y."/>
        </authorList>
    </citation>
    <scope>NUCLEOTIDE SEQUENCE [LARGE SCALE GENOMIC DNA]</scope>
    <source>
        <tissue evidence="8">Blood</tissue>
    </source>
</reference>
<evidence type="ECO:0000256" key="4">
    <source>
        <dbReference type="ARBA" id="ARBA00022989"/>
    </source>
</evidence>
<keyword evidence="3 7" id="KW-0812">Transmembrane</keyword>
<feature type="transmembrane region" description="Helical" evidence="7">
    <location>
        <begin position="230"/>
        <end position="254"/>
    </location>
</feature>
<evidence type="ECO:0000256" key="3">
    <source>
        <dbReference type="ARBA" id="ARBA00022692"/>
    </source>
</evidence>
<dbReference type="PANTHER" id="PTHR23320:SF128">
    <property type="entry name" value="MEMBRANE-SPANNING 4-DOMAINS SUBFAMILY A MEMBER 4A"/>
    <property type="match status" value="1"/>
</dbReference>
<dbReference type="Pfam" id="PF04103">
    <property type="entry name" value="CD20"/>
    <property type="match status" value="1"/>
</dbReference>
<dbReference type="InterPro" id="IPR007237">
    <property type="entry name" value="CD20-like"/>
</dbReference>
<organism evidence="8 9">
    <name type="scientific">Perca fluviatilis</name>
    <name type="common">European perch</name>
    <dbReference type="NCBI Taxonomy" id="8168"/>
    <lineage>
        <taxon>Eukaryota</taxon>
        <taxon>Metazoa</taxon>
        <taxon>Chordata</taxon>
        <taxon>Craniata</taxon>
        <taxon>Vertebrata</taxon>
        <taxon>Euteleostomi</taxon>
        <taxon>Actinopterygii</taxon>
        <taxon>Neopterygii</taxon>
        <taxon>Teleostei</taxon>
        <taxon>Neoteleostei</taxon>
        <taxon>Acanthomorphata</taxon>
        <taxon>Eupercaria</taxon>
        <taxon>Perciformes</taxon>
        <taxon>Percoidei</taxon>
        <taxon>Percidae</taxon>
        <taxon>Percinae</taxon>
        <taxon>Perca</taxon>
    </lineage>
</organism>
<dbReference type="PANTHER" id="PTHR23320">
    <property type="entry name" value="MEMBRANE-SPANNING 4-DOMAINS SUBFAMILY A MS4A -RELATED"/>
    <property type="match status" value="1"/>
</dbReference>
<evidence type="ECO:0000313" key="8">
    <source>
        <dbReference type="EMBL" id="KAF1381263.1"/>
    </source>
</evidence>
<proteinExistence type="inferred from homology"/>
<sequence length="324" mass="35107">MSSITVDITDIKHHNVAPCPPDTQCSVPSDSFNTAEHLHNTDSRPGCRLHRDRADPKRRLAARTQRSSKMALNDKDPVVAVGTLSPGQLQSHLKMEPKTLGAIQIVIGALILCLSASVLQIHEVHFTGDVALFLIVVIQVTLSGSVLVHSGRKPTLFWVKCVLVLHLISAAFATAALGLMSKHLPYRQDSYHCEHCRRLELHAVQHCFRKCTGLIEQKCKLLIDGILGTLVIFLVLELLICITAMLFGLSVLAAGGTQASSQRPVYPQTRPPPVPAVQQAAPAVAEPSQVAVVVTEPDSEQVEDISTPPTEPQVEPIEAVTTEP</sequence>
<feature type="transmembrane region" description="Helical" evidence="7">
    <location>
        <begin position="131"/>
        <end position="150"/>
    </location>
</feature>